<comment type="caution">
    <text evidence="1">The sequence shown here is derived from an EMBL/GenBank/DDBJ whole genome shotgun (WGS) entry which is preliminary data.</text>
</comment>
<protein>
    <recommendedName>
        <fullName evidence="3">Lipoprotein</fullName>
    </recommendedName>
</protein>
<accession>A0ABT7CUJ8</accession>
<name>A0ABT7CUJ8_9BACT</name>
<dbReference type="EMBL" id="JASJOT010000032">
    <property type="protein sequence ID" value="MDJ1497445.1"/>
    <property type="molecule type" value="Genomic_DNA"/>
</dbReference>
<evidence type="ECO:0000313" key="2">
    <source>
        <dbReference type="Proteomes" id="UP001228581"/>
    </source>
</evidence>
<evidence type="ECO:0000313" key="1">
    <source>
        <dbReference type="EMBL" id="MDJ1497445.1"/>
    </source>
</evidence>
<organism evidence="1 2">
    <name type="scientific">Xanthocytophaga flava</name>
    <dbReference type="NCBI Taxonomy" id="3048013"/>
    <lineage>
        <taxon>Bacteria</taxon>
        <taxon>Pseudomonadati</taxon>
        <taxon>Bacteroidota</taxon>
        <taxon>Cytophagia</taxon>
        <taxon>Cytophagales</taxon>
        <taxon>Rhodocytophagaceae</taxon>
        <taxon>Xanthocytophaga</taxon>
    </lineage>
</organism>
<reference evidence="1 2" key="1">
    <citation type="submission" date="2023-05" db="EMBL/GenBank/DDBJ databases">
        <authorList>
            <person name="Zhang X."/>
        </authorList>
    </citation>
    <scope>NUCLEOTIDE SEQUENCE [LARGE SCALE GENOMIC DNA]</scope>
    <source>
        <strain evidence="1 2">DM2B3-1</strain>
    </source>
</reference>
<proteinExistence type="predicted"/>
<evidence type="ECO:0008006" key="3">
    <source>
        <dbReference type="Google" id="ProtNLM"/>
    </source>
</evidence>
<dbReference type="Proteomes" id="UP001228581">
    <property type="component" value="Unassembled WGS sequence"/>
</dbReference>
<gene>
    <name evidence="1" type="ORF">QNI19_31190</name>
</gene>
<dbReference type="RefSeq" id="WP_314003020.1">
    <property type="nucleotide sequence ID" value="NZ_JASJOR010000002.1"/>
</dbReference>
<keyword evidence="2" id="KW-1185">Reference proteome</keyword>
<dbReference type="PROSITE" id="PS51257">
    <property type="entry name" value="PROKAR_LIPOPROTEIN"/>
    <property type="match status" value="1"/>
</dbReference>
<sequence length="144" mass="16606">MISRLAFVAIVVFFVGCMARPEQPPLTMPEKAFIDILERQCNCRTEREVNPKIRKGNKSSNEIFSEKGYYILVLDSVSCRAITEKDSLKKIANNLANQLHRKILTKDFPYDYNRIAIIFSCIPGVDQRNNALFEYTLENLNKMP</sequence>